<dbReference type="Proteomes" id="UP000234462">
    <property type="component" value="Unassembled WGS sequence"/>
</dbReference>
<evidence type="ECO:0000313" key="2">
    <source>
        <dbReference type="EMBL" id="SMY13327.1"/>
    </source>
</evidence>
<protein>
    <submittedName>
        <fullName evidence="2">Uncharacterized protein</fullName>
    </submittedName>
</protein>
<sequence length="51" mass="5748">MIHTPGRFNLDMALVGEHLLESRMLLLGEKTRSCQQSPADPVGLTPGWWTR</sequence>
<name>A0A2H1L8V8_9MICO</name>
<dbReference type="EMBL" id="FXZM01000044">
    <property type="protein sequence ID" value="SMY13327.1"/>
    <property type="molecule type" value="Genomic_DNA"/>
</dbReference>
<accession>A0A2H1L8V8</accession>
<gene>
    <name evidence="2" type="ORF">BJEO58_02944</name>
</gene>
<organism evidence="2 3">
    <name type="scientific">Brevibacterium jeotgali</name>
    <dbReference type="NCBI Taxonomy" id="1262550"/>
    <lineage>
        <taxon>Bacteria</taxon>
        <taxon>Bacillati</taxon>
        <taxon>Actinomycetota</taxon>
        <taxon>Actinomycetes</taxon>
        <taxon>Micrococcales</taxon>
        <taxon>Brevibacteriaceae</taxon>
        <taxon>Brevibacterium</taxon>
    </lineage>
</organism>
<dbReference type="AlphaFoldDB" id="A0A2H1L8V8"/>
<keyword evidence="3" id="KW-1185">Reference proteome</keyword>
<reference evidence="3" key="1">
    <citation type="submission" date="2017-03" db="EMBL/GenBank/DDBJ databases">
        <authorList>
            <person name="Monnet C."/>
        </authorList>
    </citation>
    <scope>NUCLEOTIDE SEQUENCE [LARGE SCALE GENOMIC DNA]</scope>
    <source>
        <strain evidence="3">SJ5-8</strain>
    </source>
</reference>
<feature type="region of interest" description="Disordered" evidence="1">
    <location>
        <begin position="31"/>
        <end position="51"/>
    </location>
</feature>
<evidence type="ECO:0000256" key="1">
    <source>
        <dbReference type="SAM" id="MobiDB-lite"/>
    </source>
</evidence>
<proteinExistence type="predicted"/>
<evidence type="ECO:0000313" key="3">
    <source>
        <dbReference type="Proteomes" id="UP000234462"/>
    </source>
</evidence>